<sequence length="75" mass="8049">MLDALTACDGPVLLDSAALHDRYGRYSILTCCPIDVISARDGVLTDRVGHVLAEESDQLWKALDQGFAAVAADCR</sequence>
<reference evidence="2" key="1">
    <citation type="journal article" date="2015" name="Nature">
        <title>Complex archaea that bridge the gap between prokaryotes and eukaryotes.</title>
        <authorList>
            <person name="Spang A."/>
            <person name="Saw J.H."/>
            <person name="Jorgensen S.L."/>
            <person name="Zaremba-Niedzwiedzka K."/>
            <person name="Martijn J."/>
            <person name="Lind A.E."/>
            <person name="van Eijk R."/>
            <person name="Schleper C."/>
            <person name="Guy L."/>
            <person name="Ettema T.J."/>
        </authorList>
    </citation>
    <scope>NUCLEOTIDE SEQUENCE</scope>
</reference>
<feature type="domain" description="Anthranilate synthase component I N-terminal" evidence="1">
    <location>
        <begin position="9"/>
        <end position="68"/>
    </location>
</feature>
<accession>A0A0F8W1J2</accession>
<proteinExistence type="predicted"/>
<dbReference type="InterPro" id="IPR006805">
    <property type="entry name" value="Anth_synth_I_N"/>
</dbReference>
<organism evidence="2">
    <name type="scientific">marine sediment metagenome</name>
    <dbReference type="NCBI Taxonomy" id="412755"/>
    <lineage>
        <taxon>unclassified sequences</taxon>
        <taxon>metagenomes</taxon>
        <taxon>ecological metagenomes</taxon>
    </lineage>
</organism>
<dbReference type="EMBL" id="LAZR01067952">
    <property type="protein sequence ID" value="KKK50572.1"/>
    <property type="molecule type" value="Genomic_DNA"/>
</dbReference>
<evidence type="ECO:0000313" key="2">
    <source>
        <dbReference type="EMBL" id="KKK50572.1"/>
    </source>
</evidence>
<evidence type="ECO:0000259" key="1">
    <source>
        <dbReference type="Pfam" id="PF04715"/>
    </source>
</evidence>
<name>A0A0F8W1J2_9ZZZZ</name>
<feature type="non-terminal residue" evidence="2">
    <location>
        <position position="75"/>
    </location>
</feature>
<gene>
    <name evidence="2" type="ORF">LCGC14_3123670</name>
</gene>
<comment type="caution">
    <text evidence="2">The sequence shown here is derived from an EMBL/GenBank/DDBJ whole genome shotgun (WGS) entry which is preliminary data.</text>
</comment>
<dbReference type="AlphaFoldDB" id="A0A0F8W1J2"/>
<dbReference type="Pfam" id="PF04715">
    <property type="entry name" value="Anth_synt_I_N"/>
    <property type="match status" value="1"/>
</dbReference>
<protein>
    <recommendedName>
        <fullName evidence="1">Anthranilate synthase component I N-terminal domain-containing protein</fullName>
    </recommendedName>
</protein>